<gene>
    <name evidence="1" type="ORF">HOV93_27550</name>
</gene>
<keyword evidence="2" id="KW-1185">Reference proteome</keyword>
<evidence type="ECO:0000313" key="2">
    <source>
        <dbReference type="Proteomes" id="UP000551616"/>
    </source>
</evidence>
<proteinExistence type="predicted"/>
<evidence type="ECO:0000313" key="1">
    <source>
        <dbReference type="EMBL" id="MBA2115573.1"/>
    </source>
</evidence>
<reference evidence="1 2" key="1">
    <citation type="submission" date="2020-05" db="EMBL/GenBank/DDBJ databases">
        <title>Bremerella alba sp. nov., a novel planctomycete isolated from the surface of the macroalga Fucus spiralis.</title>
        <authorList>
            <person name="Godinho O."/>
            <person name="Botelho R."/>
            <person name="Albuquerque L."/>
            <person name="Wiegand S."/>
            <person name="Da Costa M.S."/>
            <person name="Lobo-Da-Cunha A."/>
            <person name="Jogler C."/>
            <person name="Lage O.M."/>
        </authorList>
    </citation>
    <scope>NUCLEOTIDE SEQUENCE [LARGE SCALE GENOMIC DNA]</scope>
    <source>
        <strain evidence="1 2">FF15</strain>
    </source>
</reference>
<dbReference type="Proteomes" id="UP000551616">
    <property type="component" value="Unassembled WGS sequence"/>
</dbReference>
<accession>A0A7V8V638</accession>
<dbReference type="EMBL" id="JABRWO010000007">
    <property type="protein sequence ID" value="MBA2115573.1"/>
    <property type="molecule type" value="Genomic_DNA"/>
</dbReference>
<comment type="caution">
    <text evidence="1">The sequence shown here is derived from an EMBL/GenBank/DDBJ whole genome shotgun (WGS) entry which is preliminary data.</text>
</comment>
<dbReference type="AlphaFoldDB" id="A0A7V8V638"/>
<protein>
    <submittedName>
        <fullName evidence="1">Uncharacterized protein</fullName>
    </submittedName>
</protein>
<sequence length="210" mass="23694">MRGDEMIYLDQRRRLPRLSPKAQHLEGIVAGIADAVGGDHTTDLSRLMRLPGTFNRKDQRNGQEPIPTELIQCDSSRRYSLSTFEPLKKKTAAVERAEKIASMPLSRPRKVSASKADKLDDLIAASGLAEPGLRSEADFAVCCFAVRNGVDKNELWRQVESVGKFAEGGSRYFDTTWENAEDHVRTQKYEKLNGKVSQKTSFDERSRWFS</sequence>
<name>A0A7V8V638_9BACT</name>
<dbReference type="Gene3D" id="3.30.70.1790">
    <property type="entry name" value="RepB DNA-primase, N-terminal domain"/>
    <property type="match status" value="1"/>
</dbReference>
<organism evidence="1 2">
    <name type="scientific">Bremerella alba</name>
    <dbReference type="NCBI Taxonomy" id="980252"/>
    <lineage>
        <taxon>Bacteria</taxon>
        <taxon>Pseudomonadati</taxon>
        <taxon>Planctomycetota</taxon>
        <taxon>Planctomycetia</taxon>
        <taxon>Pirellulales</taxon>
        <taxon>Pirellulaceae</taxon>
        <taxon>Bremerella</taxon>
    </lineage>
</organism>